<dbReference type="CDD" id="cd03801">
    <property type="entry name" value="GT4_PimA-like"/>
    <property type="match status" value="1"/>
</dbReference>
<dbReference type="PANTHER" id="PTHR45947">
    <property type="entry name" value="SULFOQUINOVOSYL TRANSFERASE SQD2"/>
    <property type="match status" value="1"/>
</dbReference>
<protein>
    <submittedName>
        <fullName evidence="3">Glycosyltransferase</fullName>
    </submittedName>
</protein>
<sequence length="358" mass="38054">MTADAVGGVWQYATDLVRALSDHGAHVTLAVMGPSPSVEQRRKVEGVAGVDLLDTGLPLDWLTRSPEPVRCAARKLAELAREIGADVVHCNSPILAGAARFPVPVVAVAHGCITTWWETVRGDELDPALTWHRDLTRKGLLSAEVTVAPSAAFAEILRETYELPRTPRAIHNGRYPLPPTGRGSGEHLFALTVGRLWDEGKNMAVLDRAAASAATPMLAAGASESPSGKRIPLHHLQLCGKLDEHELATLLAKRPIFASAAIFEPFGLAVLEAAMAGCPLVLSDIPTFRELWGGAAIFISHADAEGFADAIDRLAEDRGERARLGEAARERAARYTPQASAAATAALYGSLLEQGRAA</sequence>
<reference evidence="3 4" key="1">
    <citation type="submission" date="2019-01" db="EMBL/GenBank/DDBJ databases">
        <title>Altererythrobacter rhizovicinus sp. nov., isolated from the rhizosphere soil of Haloxylon ammodendron.</title>
        <authorList>
            <person name="Li H.-P."/>
            <person name="Gou J.-Y."/>
            <person name="Yao D."/>
            <person name="Han Q.-Q."/>
            <person name="Shao K.-Z."/>
            <person name="Zhao Q."/>
            <person name="Zhang J.-L."/>
        </authorList>
    </citation>
    <scope>NUCLEOTIDE SEQUENCE [LARGE SCALE GENOMIC DNA]</scope>
    <source>
        <strain evidence="3 4">AY-3R</strain>
    </source>
</reference>
<feature type="domain" description="Glycosyltransferase subfamily 4-like N-terminal" evidence="2">
    <location>
        <begin position="6"/>
        <end position="173"/>
    </location>
</feature>
<dbReference type="Pfam" id="PF13439">
    <property type="entry name" value="Glyco_transf_4"/>
    <property type="match status" value="1"/>
</dbReference>
<dbReference type="InterPro" id="IPR001296">
    <property type="entry name" value="Glyco_trans_1"/>
</dbReference>
<dbReference type="Gene3D" id="3.40.50.2000">
    <property type="entry name" value="Glycogen Phosphorylase B"/>
    <property type="match status" value="2"/>
</dbReference>
<accession>A0A4Q2KMQ3</accession>
<dbReference type="Pfam" id="PF00534">
    <property type="entry name" value="Glycos_transf_1"/>
    <property type="match status" value="1"/>
</dbReference>
<dbReference type="AlphaFoldDB" id="A0A4Q2KMQ3"/>
<keyword evidence="3" id="KW-0808">Transferase</keyword>
<dbReference type="PANTHER" id="PTHR45947:SF3">
    <property type="entry name" value="SULFOQUINOVOSYL TRANSFERASE SQD2"/>
    <property type="match status" value="1"/>
</dbReference>
<name>A0A4Q2KMQ3_9SPHN</name>
<keyword evidence="4" id="KW-1185">Reference proteome</keyword>
<dbReference type="SUPFAM" id="SSF53756">
    <property type="entry name" value="UDP-Glycosyltransferase/glycogen phosphorylase"/>
    <property type="match status" value="1"/>
</dbReference>
<organism evidence="3 4">
    <name type="scientific">Pelagerythrobacter rhizovicinus</name>
    <dbReference type="NCBI Taxonomy" id="2268576"/>
    <lineage>
        <taxon>Bacteria</taxon>
        <taxon>Pseudomonadati</taxon>
        <taxon>Pseudomonadota</taxon>
        <taxon>Alphaproteobacteria</taxon>
        <taxon>Sphingomonadales</taxon>
        <taxon>Erythrobacteraceae</taxon>
        <taxon>Pelagerythrobacter</taxon>
    </lineage>
</organism>
<gene>
    <name evidence="3" type="ORF">ETX26_01300</name>
</gene>
<dbReference type="Proteomes" id="UP000293623">
    <property type="component" value="Unassembled WGS sequence"/>
</dbReference>
<dbReference type="GO" id="GO:0016757">
    <property type="term" value="F:glycosyltransferase activity"/>
    <property type="evidence" value="ECO:0007669"/>
    <property type="project" value="InterPro"/>
</dbReference>
<dbReference type="OrthoDB" id="7847955at2"/>
<dbReference type="EMBL" id="SDPV01000001">
    <property type="protein sequence ID" value="RXZ66625.1"/>
    <property type="molecule type" value="Genomic_DNA"/>
</dbReference>
<evidence type="ECO:0000259" key="2">
    <source>
        <dbReference type="Pfam" id="PF13439"/>
    </source>
</evidence>
<evidence type="ECO:0000313" key="4">
    <source>
        <dbReference type="Proteomes" id="UP000293623"/>
    </source>
</evidence>
<feature type="domain" description="Glycosyl transferase family 1" evidence="1">
    <location>
        <begin position="232"/>
        <end position="331"/>
    </location>
</feature>
<dbReference type="InterPro" id="IPR050194">
    <property type="entry name" value="Glycosyltransferase_grp1"/>
</dbReference>
<evidence type="ECO:0000259" key="1">
    <source>
        <dbReference type="Pfam" id="PF00534"/>
    </source>
</evidence>
<evidence type="ECO:0000313" key="3">
    <source>
        <dbReference type="EMBL" id="RXZ66625.1"/>
    </source>
</evidence>
<dbReference type="InterPro" id="IPR028098">
    <property type="entry name" value="Glyco_trans_4-like_N"/>
</dbReference>
<comment type="caution">
    <text evidence="3">The sequence shown here is derived from an EMBL/GenBank/DDBJ whole genome shotgun (WGS) entry which is preliminary data.</text>
</comment>
<proteinExistence type="predicted"/>